<proteinExistence type="inferred from homology"/>
<evidence type="ECO:0000313" key="3">
    <source>
        <dbReference type="EMBL" id="AUI71570.1"/>
    </source>
</evidence>
<dbReference type="KEGG" id="lali:LA20249_04965"/>
<dbReference type="SUPFAM" id="SSF51735">
    <property type="entry name" value="NAD(P)-binding Rossmann-fold domains"/>
    <property type="match status" value="1"/>
</dbReference>
<evidence type="ECO:0008006" key="5">
    <source>
        <dbReference type="Google" id="ProtNLM"/>
    </source>
</evidence>
<dbReference type="Gene3D" id="3.40.50.720">
    <property type="entry name" value="NAD(P)-binding Rossmann-like Domain"/>
    <property type="match status" value="1"/>
</dbReference>
<gene>
    <name evidence="3" type="ORF">LA20249_04965</name>
</gene>
<dbReference type="PANTHER" id="PTHR24320">
    <property type="entry name" value="RETINOL DEHYDROGENASE"/>
    <property type="match status" value="1"/>
</dbReference>
<dbReference type="STRING" id="1423720.FC67_GL000996"/>
<keyword evidence="4" id="KW-1185">Reference proteome</keyword>
<dbReference type="OrthoDB" id="9803333at2"/>
<accession>A0A2K9HGA0</accession>
<dbReference type="InterPro" id="IPR002347">
    <property type="entry name" value="SDR_fam"/>
</dbReference>
<evidence type="ECO:0000256" key="1">
    <source>
        <dbReference type="ARBA" id="ARBA00006484"/>
    </source>
</evidence>
<dbReference type="Proteomes" id="UP000234653">
    <property type="component" value="Chromosome"/>
</dbReference>
<dbReference type="RefSeq" id="WP_057736882.1">
    <property type="nucleotide sequence ID" value="NZ_AZDQ01000003.1"/>
</dbReference>
<sequence length="236" mass="26032">MKKVFITGSTTGLGFLEAKKLIADGNEVVLHARNEKKAQAVMQKLPGAKGIVVGDLSSMTDLKNIAQEVNDFGTFDSIIHNAGVYSNDQKTIFKVNVLAPYVLTALITKPKSLIYTSSGMHLGSHFTMDKIESGVNYSASKLLILLLTKAIARKWQIPSNAVDPGWVPTRMGGDGANDDLKLGYLTQVKLVEDNTDFSGKYFYHDNETHYDQRADDIKLQDELLQRLAEISDIQLP</sequence>
<name>A0A2K9HGA0_9LACO</name>
<comment type="similarity">
    <text evidence="1">Belongs to the short-chain dehydrogenases/reductases (SDR) family.</text>
</comment>
<protein>
    <recommendedName>
        <fullName evidence="5">Daunorubicin C-13 ketoreductase</fullName>
    </recommendedName>
</protein>
<organism evidence="3 4">
    <name type="scientific">Companilactobacillus alimentarius DSM 20249</name>
    <dbReference type="NCBI Taxonomy" id="1423720"/>
    <lineage>
        <taxon>Bacteria</taxon>
        <taxon>Bacillati</taxon>
        <taxon>Bacillota</taxon>
        <taxon>Bacilli</taxon>
        <taxon>Lactobacillales</taxon>
        <taxon>Lactobacillaceae</taxon>
        <taxon>Companilactobacillus</taxon>
    </lineage>
</organism>
<dbReference type="PANTHER" id="PTHR24320:SF274">
    <property type="entry name" value="CHAIN DEHYDROGENASE, PUTATIVE (AFU_ORTHOLOGUE AFUA_4G00440)-RELATED"/>
    <property type="match status" value="1"/>
</dbReference>
<dbReference type="InterPro" id="IPR036291">
    <property type="entry name" value="NAD(P)-bd_dom_sf"/>
</dbReference>
<dbReference type="AlphaFoldDB" id="A0A2K9HGA0"/>
<reference evidence="3 4" key="1">
    <citation type="submission" date="2016-12" db="EMBL/GenBank/DDBJ databases">
        <title>The whole genome sequencing and assembly of Lactobacillus alimentarius DSM 20249T strain.</title>
        <authorList>
            <person name="Lee Y.-J."/>
            <person name="Yi H."/>
            <person name="Bahn Y.-S."/>
            <person name="Kim J.F."/>
            <person name="Lee D.-W."/>
        </authorList>
    </citation>
    <scope>NUCLEOTIDE SEQUENCE [LARGE SCALE GENOMIC DNA]</scope>
    <source>
        <strain evidence="3 4">DSM 20249</strain>
    </source>
</reference>
<evidence type="ECO:0000313" key="4">
    <source>
        <dbReference type="Proteomes" id="UP000234653"/>
    </source>
</evidence>
<dbReference type="Pfam" id="PF00106">
    <property type="entry name" value="adh_short"/>
    <property type="match status" value="1"/>
</dbReference>
<keyword evidence="2" id="KW-0560">Oxidoreductase</keyword>
<dbReference type="PRINTS" id="PR00081">
    <property type="entry name" value="GDHRDH"/>
</dbReference>
<evidence type="ECO:0000256" key="2">
    <source>
        <dbReference type="ARBA" id="ARBA00023002"/>
    </source>
</evidence>
<dbReference type="EMBL" id="CP018867">
    <property type="protein sequence ID" value="AUI71570.1"/>
    <property type="molecule type" value="Genomic_DNA"/>
</dbReference>
<dbReference type="GO" id="GO:0016491">
    <property type="term" value="F:oxidoreductase activity"/>
    <property type="evidence" value="ECO:0007669"/>
    <property type="project" value="UniProtKB-KW"/>
</dbReference>